<sequence length="135" mass="16094">MQRQRATIDLLLQENQDKELTNAMLIIAKLPKNASFLDYLDVSEEEQNEHKKATKNAIRTLLNRYEFIALGIKYGAFEERIYKELQYSNVMNVWINAKPLIMELRRRKNKNTYFQEFEQLADKWGKDPLKSHKNT</sequence>
<dbReference type="OrthoDB" id="6712169at2"/>
<organism evidence="1 2">
    <name type="scientific">Avibacterium volantium</name>
    <name type="common">Pasteurella volantium</name>
    <dbReference type="NCBI Taxonomy" id="762"/>
    <lineage>
        <taxon>Bacteria</taxon>
        <taxon>Pseudomonadati</taxon>
        <taxon>Pseudomonadota</taxon>
        <taxon>Gammaproteobacteria</taxon>
        <taxon>Pasteurellales</taxon>
        <taxon>Pasteurellaceae</taxon>
        <taxon>Avibacterium</taxon>
    </lineage>
</organism>
<accession>A0A3S4ID38</accession>
<dbReference type="EMBL" id="LR134167">
    <property type="protein sequence ID" value="VEB24648.1"/>
    <property type="molecule type" value="Genomic_DNA"/>
</dbReference>
<name>A0A3S4ID38_AVIVO</name>
<proteinExistence type="predicted"/>
<gene>
    <name evidence="1" type="ORF">NCTC3438_01629</name>
</gene>
<evidence type="ECO:0000313" key="2">
    <source>
        <dbReference type="Proteomes" id="UP000268198"/>
    </source>
</evidence>
<protein>
    <recommendedName>
        <fullName evidence="3">DUF4760 domain-containing protein</fullName>
    </recommendedName>
</protein>
<evidence type="ECO:0000313" key="1">
    <source>
        <dbReference type="EMBL" id="VEB24648.1"/>
    </source>
</evidence>
<dbReference type="Proteomes" id="UP000268198">
    <property type="component" value="Chromosome"/>
</dbReference>
<dbReference type="InterPro" id="IPR031876">
    <property type="entry name" value="DUF4760"/>
</dbReference>
<dbReference type="AlphaFoldDB" id="A0A3S4ID38"/>
<dbReference type="Pfam" id="PF15956">
    <property type="entry name" value="DUF4760"/>
    <property type="match status" value="1"/>
</dbReference>
<reference evidence="1 2" key="1">
    <citation type="submission" date="2018-12" db="EMBL/GenBank/DDBJ databases">
        <authorList>
            <consortium name="Pathogen Informatics"/>
        </authorList>
    </citation>
    <scope>NUCLEOTIDE SEQUENCE [LARGE SCALE GENOMIC DNA]</scope>
    <source>
        <strain evidence="1 2">NCTC3438</strain>
    </source>
</reference>
<evidence type="ECO:0008006" key="3">
    <source>
        <dbReference type="Google" id="ProtNLM"/>
    </source>
</evidence>
<keyword evidence="2" id="KW-1185">Reference proteome</keyword>
<dbReference type="KEGG" id="avt:NCTC3438_01629"/>